<dbReference type="InterPro" id="IPR021333">
    <property type="entry name" value="DUF2946"/>
</dbReference>
<name>A0A1N7PWI1_9PROT</name>
<proteinExistence type="predicted"/>
<dbReference type="AlphaFoldDB" id="A0A1N7PWI1"/>
<feature type="region of interest" description="Disordered" evidence="1">
    <location>
        <begin position="107"/>
        <end position="146"/>
    </location>
</feature>
<evidence type="ECO:0000313" key="3">
    <source>
        <dbReference type="Proteomes" id="UP000185678"/>
    </source>
</evidence>
<dbReference type="Pfam" id="PF11162">
    <property type="entry name" value="DUF2946"/>
    <property type="match status" value="1"/>
</dbReference>
<evidence type="ECO:0000313" key="2">
    <source>
        <dbReference type="EMBL" id="SIT14789.1"/>
    </source>
</evidence>
<sequence length="146" mass="14671">MLSLFSLSLPRSLTRRRHHAAVAGLLALFLQVLVPLGQAVPAGTDAHGLPRSLVVCSANGGLRTISLPGTTSPTGNTVTTGMNPVMAACSVCLAYAAGGHLAPPPSVPLPLPQDGHGETILPSALTTASGPAVPLPQPRGPPSEIV</sequence>
<protein>
    <recommendedName>
        <fullName evidence="4">DUF2946 domain-containing protein</fullName>
    </recommendedName>
</protein>
<gene>
    <name evidence="2" type="ORF">SAMN05421779_108102</name>
</gene>
<accession>A0A1N7PWI1</accession>
<reference evidence="2 3" key="1">
    <citation type="submission" date="2017-01" db="EMBL/GenBank/DDBJ databases">
        <authorList>
            <person name="Mah S.A."/>
            <person name="Swanson W.J."/>
            <person name="Moy G.W."/>
            <person name="Vacquier V.D."/>
        </authorList>
    </citation>
    <scope>NUCLEOTIDE SEQUENCE [LARGE SCALE GENOMIC DNA]</scope>
    <source>
        <strain evidence="2 3">DSM 11589</strain>
    </source>
</reference>
<organism evidence="2 3">
    <name type="scientific">Insolitispirillum peregrinum</name>
    <dbReference type="NCBI Taxonomy" id="80876"/>
    <lineage>
        <taxon>Bacteria</taxon>
        <taxon>Pseudomonadati</taxon>
        <taxon>Pseudomonadota</taxon>
        <taxon>Alphaproteobacteria</taxon>
        <taxon>Rhodospirillales</taxon>
        <taxon>Novispirillaceae</taxon>
        <taxon>Insolitispirillum</taxon>
    </lineage>
</organism>
<dbReference type="STRING" id="80876.SAMN05421779_108102"/>
<dbReference type="Proteomes" id="UP000185678">
    <property type="component" value="Unassembled WGS sequence"/>
</dbReference>
<evidence type="ECO:0008006" key="4">
    <source>
        <dbReference type="Google" id="ProtNLM"/>
    </source>
</evidence>
<keyword evidence="3" id="KW-1185">Reference proteome</keyword>
<dbReference type="EMBL" id="FTOA01000008">
    <property type="protein sequence ID" value="SIT14789.1"/>
    <property type="molecule type" value="Genomic_DNA"/>
</dbReference>
<evidence type="ECO:0000256" key="1">
    <source>
        <dbReference type="SAM" id="MobiDB-lite"/>
    </source>
</evidence>
<feature type="compositionally biased region" description="Pro residues" evidence="1">
    <location>
        <begin position="133"/>
        <end position="146"/>
    </location>
</feature>